<sequence length="110" mass="11668">MATLTYVYADSTAVLGPLATYAEPHSYDLCAPHAENLTVPRGWEVLRLALPSGPPEPSPDDLLALVNAVREAAVDRSVPEPAAPGSKSPLTPPPGEPGARRGHLRVLRDR</sequence>
<dbReference type="InterPro" id="IPR021888">
    <property type="entry name" value="DUF3499"/>
</dbReference>
<evidence type="ECO:0008006" key="4">
    <source>
        <dbReference type="Google" id="ProtNLM"/>
    </source>
</evidence>
<accession>A0ABN3B030</accession>
<gene>
    <name evidence="2" type="ORF">GCM10009784_24440</name>
</gene>
<dbReference type="Pfam" id="PF12005">
    <property type="entry name" value="DUF3499"/>
    <property type="match status" value="1"/>
</dbReference>
<feature type="compositionally biased region" description="Basic residues" evidence="1">
    <location>
        <begin position="100"/>
        <end position="110"/>
    </location>
</feature>
<organism evidence="2 3">
    <name type="scientific">Arthrobacter parietis</name>
    <dbReference type="NCBI Taxonomy" id="271434"/>
    <lineage>
        <taxon>Bacteria</taxon>
        <taxon>Bacillati</taxon>
        <taxon>Actinomycetota</taxon>
        <taxon>Actinomycetes</taxon>
        <taxon>Micrococcales</taxon>
        <taxon>Micrococcaceae</taxon>
        <taxon>Arthrobacter</taxon>
    </lineage>
</organism>
<feature type="region of interest" description="Disordered" evidence="1">
    <location>
        <begin position="74"/>
        <end position="110"/>
    </location>
</feature>
<dbReference type="EMBL" id="BAAAON010000003">
    <property type="protein sequence ID" value="GAA2176740.1"/>
    <property type="molecule type" value="Genomic_DNA"/>
</dbReference>
<protein>
    <recommendedName>
        <fullName evidence="4">DUF3499 domain-containing protein</fullName>
    </recommendedName>
</protein>
<name>A0ABN3B030_9MICC</name>
<evidence type="ECO:0000256" key="1">
    <source>
        <dbReference type="SAM" id="MobiDB-lite"/>
    </source>
</evidence>
<proteinExistence type="predicted"/>
<reference evidence="2 3" key="1">
    <citation type="journal article" date="2019" name="Int. J. Syst. Evol. Microbiol.">
        <title>The Global Catalogue of Microorganisms (GCM) 10K type strain sequencing project: providing services to taxonomists for standard genome sequencing and annotation.</title>
        <authorList>
            <consortium name="The Broad Institute Genomics Platform"/>
            <consortium name="The Broad Institute Genome Sequencing Center for Infectious Disease"/>
            <person name="Wu L."/>
            <person name="Ma J."/>
        </authorList>
    </citation>
    <scope>NUCLEOTIDE SEQUENCE [LARGE SCALE GENOMIC DNA]</scope>
    <source>
        <strain evidence="2 3">JCM 14917</strain>
    </source>
</reference>
<evidence type="ECO:0000313" key="3">
    <source>
        <dbReference type="Proteomes" id="UP001500974"/>
    </source>
</evidence>
<evidence type="ECO:0000313" key="2">
    <source>
        <dbReference type="EMBL" id="GAA2176740.1"/>
    </source>
</evidence>
<dbReference type="Proteomes" id="UP001500974">
    <property type="component" value="Unassembled WGS sequence"/>
</dbReference>
<keyword evidence="3" id="KW-1185">Reference proteome</keyword>
<comment type="caution">
    <text evidence="2">The sequence shown here is derived from an EMBL/GenBank/DDBJ whole genome shotgun (WGS) entry which is preliminary data.</text>
</comment>